<dbReference type="PANTHER" id="PTHR43038:SF4">
    <property type="entry name" value="RIBOSOME-ASSOCIATED ATPASE"/>
    <property type="match status" value="1"/>
</dbReference>
<evidence type="ECO:0000256" key="6">
    <source>
        <dbReference type="ARBA" id="ARBA00023136"/>
    </source>
</evidence>
<name>A0A7W4INU7_9PROT</name>
<feature type="domain" description="ABC transporter" evidence="9">
    <location>
        <begin position="300"/>
        <end position="530"/>
    </location>
</feature>
<evidence type="ECO:0000256" key="3">
    <source>
        <dbReference type="ARBA" id="ARBA00022741"/>
    </source>
</evidence>
<evidence type="ECO:0000259" key="9">
    <source>
        <dbReference type="PROSITE" id="PS50893"/>
    </source>
</evidence>
<keyword evidence="2 8" id="KW-0812">Transmembrane</keyword>
<feature type="transmembrane region" description="Helical" evidence="8">
    <location>
        <begin position="828"/>
        <end position="851"/>
    </location>
</feature>
<feature type="domain" description="ABC transmembrane type-2" evidence="10">
    <location>
        <begin position="699"/>
        <end position="941"/>
    </location>
</feature>
<feature type="domain" description="ABC transporter" evidence="9">
    <location>
        <begin position="36"/>
        <end position="271"/>
    </location>
</feature>
<dbReference type="InterPro" id="IPR003593">
    <property type="entry name" value="AAA+_ATPase"/>
</dbReference>
<dbReference type="Gene3D" id="3.40.1710.10">
    <property type="entry name" value="abc type-2 transporter like domain"/>
    <property type="match status" value="1"/>
</dbReference>
<dbReference type="EMBL" id="JABEQO010000028">
    <property type="protein sequence ID" value="MBB2166268.1"/>
    <property type="molecule type" value="Genomic_DNA"/>
</dbReference>
<dbReference type="SMART" id="SM00382">
    <property type="entry name" value="AAA"/>
    <property type="match status" value="2"/>
</dbReference>
<evidence type="ECO:0000313" key="11">
    <source>
        <dbReference type="EMBL" id="MBB2166268.1"/>
    </source>
</evidence>
<feature type="transmembrane region" description="Helical" evidence="8">
    <location>
        <begin position="885"/>
        <end position="907"/>
    </location>
</feature>
<dbReference type="PANTHER" id="PTHR43038">
    <property type="entry name" value="ATP-BINDING CASSETTE, SUB-FAMILY H, MEMBER 1"/>
    <property type="match status" value="1"/>
</dbReference>
<dbReference type="InterPro" id="IPR047817">
    <property type="entry name" value="ABC2_TM_bact-type"/>
</dbReference>
<dbReference type="CDD" id="cd03230">
    <property type="entry name" value="ABC_DR_subfamily_A"/>
    <property type="match status" value="2"/>
</dbReference>
<evidence type="ECO:0000256" key="7">
    <source>
        <dbReference type="SAM" id="MobiDB-lite"/>
    </source>
</evidence>
<feature type="transmembrane region" description="Helical" evidence="8">
    <location>
        <begin position="800"/>
        <end position="821"/>
    </location>
</feature>
<evidence type="ECO:0000256" key="2">
    <source>
        <dbReference type="ARBA" id="ARBA00022692"/>
    </source>
</evidence>
<evidence type="ECO:0000313" key="12">
    <source>
        <dbReference type="EMBL" id="MBB2195404.1"/>
    </source>
</evidence>
<keyword evidence="3" id="KW-0547">Nucleotide-binding</keyword>
<dbReference type="GO" id="GO:0016020">
    <property type="term" value="C:membrane"/>
    <property type="evidence" value="ECO:0007669"/>
    <property type="project" value="UniProtKB-SubCell"/>
</dbReference>
<keyword evidence="5 8" id="KW-1133">Transmembrane helix</keyword>
<dbReference type="InterPro" id="IPR047651">
    <property type="entry name" value="ABC2_perm_RbbA"/>
</dbReference>
<evidence type="ECO:0000313" key="13">
    <source>
        <dbReference type="Proteomes" id="UP000540490"/>
    </source>
</evidence>
<dbReference type="PROSITE" id="PS50893">
    <property type="entry name" value="ABC_TRANSPORTER_2"/>
    <property type="match status" value="2"/>
</dbReference>
<keyword evidence="6 8" id="KW-0472">Membrane</keyword>
<reference evidence="13 14" key="1">
    <citation type="submission" date="2020-04" db="EMBL/GenBank/DDBJ databases">
        <title>Description of novel Gluconacetobacter.</title>
        <authorList>
            <person name="Sombolestani A."/>
        </authorList>
    </citation>
    <scope>NUCLEOTIDE SEQUENCE [LARGE SCALE GENOMIC DNA]</scope>
    <source>
        <strain evidence="12 13">LMG 1728</strain>
        <strain evidence="11 14">LMG 1731</strain>
    </source>
</reference>
<dbReference type="InterPro" id="IPR013525">
    <property type="entry name" value="ABC2_TM"/>
</dbReference>
<feature type="transmembrane region" description="Helical" evidence="8">
    <location>
        <begin position="857"/>
        <end position="878"/>
    </location>
</feature>
<feature type="transmembrane region" description="Helical" evidence="8">
    <location>
        <begin position="591"/>
        <end position="613"/>
    </location>
</feature>
<dbReference type="GO" id="GO:0016887">
    <property type="term" value="F:ATP hydrolysis activity"/>
    <property type="evidence" value="ECO:0007669"/>
    <property type="project" value="InterPro"/>
</dbReference>
<feature type="transmembrane region" description="Helical" evidence="8">
    <location>
        <begin position="913"/>
        <end position="938"/>
    </location>
</feature>
<accession>A0A7W4INU7</accession>
<dbReference type="SUPFAM" id="SSF52540">
    <property type="entry name" value="P-loop containing nucleoside triphosphate hydrolases"/>
    <property type="match status" value="2"/>
</dbReference>
<sequence>MAGRPRRSAPGRAVSGAVSVPDAPAVPPPAAPGAGIRVENVGHCYGKTEALRDVSVDLPAGTTIGVIGPDGVGKSTLLGLIAGVRRLQGGRVLTLGCDMADRREREAFLSRVAFMPQGLGKNLYPTLSVRENIDFFARLFGLDARTRAARIGQLLEATGLAPFPDRPAAQLSGGMKQKVSLCCALVHDPDLVILDEPTTGVDPLSRRQFWTLVDQLRARRPGMTVIVSTAYMEEAERFEWLVAMNDGQVLACDRTEAILRRTGRATLEDAYISLLPEAERAGASAFSIPPYRDPGGAPAIEADGLTKQFGRFVAVDHVSFHIGRGEIFGFLGSNGCGKSTTMKMLTGLLDVSAGSAKVFGKPVRAGDLESRMDIGYMSQAFSLYEELTVRQNLILQARLFRFSAGEAETRVRAALADFALEGVADLRPAGLPLGIRQRLQLAAACINDPSILILDEPTSGVDPAAREMFWKHLVALSREKQVTIFVSTHFMNEAARCDRISFMHRGRVLAVGTPDELVQARHAATLEDAFVAYLEEAMAGDRENVPAGEAAAGPAVAASGRHGPATGLRGWVARAYAFGRREAVELMRDRLRLLFAVGGPAVLLLIAAFSISFDINTVRFTVCDHDRTQASRELVEQFRGSRYFVERAASPDSATLEERLRRGEVDIGIDIPVAFGRDVAAGRDPAIGLAIDGAVPFLGANIRSYAQGVVMQAVLTMMREKGVVRTEAAPVQILPRFVYNQEFRSVYAMTPGTIMLALILIPTMLTALGVVREKEIGSIINLYASPATVGQYLVGKQVPYVLVALVAYLVLVLLSVTLLGVPLKGSFLALSFGALLYLFAATGLGLLVSAFTTSQVAAIFGAALICLIPGVNFSGLLYPVSTLSGLGYGVGMGFPAGWFQIISLGSFTKGVGAATFVTAYLVLAVSAVVCMLGARLMIRKQER</sequence>
<dbReference type="AlphaFoldDB" id="A0A7W4INU7"/>
<evidence type="ECO:0000256" key="8">
    <source>
        <dbReference type="SAM" id="Phobius"/>
    </source>
</evidence>
<evidence type="ECO:0000259" key="10">
    <source>
        <dbReference type="PROSITE" id="PS51012"/>
    </source>
</evidence>
<feature type="compositionally biased region" description="Low complexity" evidence="7">
    <location>
        <begin position="10"/>
        <end position="23"/>
    </location>
</feature>
<evidence type="ECO:0000313" key="14">
    <source>
        <dbReference type="Proteomes" id="UP000561077"/>
    </source>
</evidence>
<dbReference type="PROSITE" id="PS51012">
    <property type="entry name" value="ABC_TM2"/>
    <property type="match status" value="1"/>
</dbReference>
<dbReference type="Pfam" id="PF00005">
    <property type="entry name" value="ABC_tran"/>
    <property type="match status" value="2"/>
</dbReference>
<dbReference type="Pfam" id="PF12698">
    <property type="entry name" value="ABC2_membrane_3"/>
    <property type="match status" value="1"/>
</dbReference>
<gene>
    <name evidence="11" type="primary">rbbA</name>
    <name evidence="12" type="ORF">HLH25_17575</name>
    <name evidence="11" type="ORF">HLH26_17395</name>
</gene>
<comment type="subcellular location">
    <subcellularLocation>
        <location evidence="1">Membrane</location>
        <topology evidence="1">Multi-pass membrane protein</topology>
    </subcellularLocation>
</comment>
<dbReference type="GO" id="GO:0005524">
    <property type="term" value="F:ATP binding"/>
    <property type="evidence" value="ECO:0007669"/>
    <property type="project" value="UniProtKB-KW"/>
</dbReference>
<dbReference type="NCBIfam" id="NF033858">
    <property type="entry name" value="ABC2_perm_RbbA"/>
    <property type="match status" value="1"/>
</dbReference>
<evidence type="ECO:0000256" key="1">
    <source>
        <dbReference type="ARBA" id="ARBA00004141"/>
    </source>
</evidence>
<comment type="caution">
    <text evidence="11">The sequence shown here is derived from an EMBL/GenBank/DDBJ whole genome shotgun (WGS) entry which is preliminary data.</text>
</comment>
<keyword evidence="4" id="KW-0067">ATP-binding</keyword>
<dbReference type="EMBL" id="JABEQN010000028">
    <property type="protein sequence ID" value="MBB2195404.1"/>
    <property type="molecule type" value="Genomic_DNA"/>
</dbReference>
<organism evidence="11 14">
    <name type="scientific">Gluconacetobacter dulcium</name>
    <dbReference type="NCBI Taxonomy" id="2729096"/>
    <lineage>
        <taxon>Bacteria</taxon>
        <taxon>Pseudomonadati</taxon>
        <taxon>Pseudomonadota</taxon>
        <taxon>Alphaproteobacteria</taxon>
        <taxon>Acetobacterales</taxon>
        <taxon>Acetobacteraceae</taxon>
        <taxon>Gluconacetobacter</taxon>
    </lineage>
</organism>
<protein>
    <submittedName>
        <fullName evidence="11">Ribosome-associated ATPase/putative transporter RbbA</fullName>
    </submittedName>
</protein>
<dbReference type="Proteomes" id="UP000540490">
    <property type="component" value="Unassembled WGS sequence"/>
</dbReference>
<dbReference type="Gene3D" id="3.40.50.300">
    <property type="entry name" value="P-loop containing nucleotide triphosphate hydrolases"/>
    <property type="match status" value="2"/>
</dbReference>
<dbReference type="InterPro" id="IPR017871">
    <property type="entry name" value="ABC_transporter-like_CS"/>
</dbReference>
<dbReference type="InterPro" id="IPR003439">
    <property type="entry name" value="ABC_transporter-like_ATP-bd"/>
</dbReference>
<dbReference type="GO" id="GO:0140359">
    <property type="term" value="F:ABC-type transporter activity"/>
    <property type="evidence" value="ECO:0007669"/>
    <property type="project" value="InterPro"/>
</dbReference>
<feature type="region of interest" description="Disordered" evidence="7">
    <location>
        <begin position="1"/>
        <end position="26"/>
    </location>
</feature>
<evidence type="ECO:0000256" key="4">
    <source>
        <dbReference type="ARBA" id="ARBA00022840"/>
    </source>
</evidence>
<dbReference type="PROSITE" id="PS00211">
    <property type="entry name" value="ABC_TRANSPORTER_1"/>
    <property type="match status" value="1"/>
</dbReference>
<dbReference type="InterPro" id="IPR027417">
    <property type="entry name" value="P-loop_NTPase"/>
</dbReference>
<evidence type="ECO:0000256" key="5">
    <source>
        <dbReference type="ARBA" id="ARBA00022989"/>
    </source>
</evidence>
<dbReference type="Proteomes" id="UP000561077">
    <property type="component" value="Unassembled WGS sequence"/>
</dbReference>
<feature type="transmembrane region" description="Helical" evidence="8">
    <location>
        <begin position="746"/>
        <end position="771"/>
    </location>
</feature>
<keyword evidence="13" id="KW-1185">Reference proteome</keyword>
<proteinExistence type="predicted"/>